<dbReference type="HOGENOM" id="CLU_039062_0_0_1"/>
<dbReference type="SMART" id="SM00426">
    <property type="entry name" value="TEA"/>
    <property type="match status" value="1"/>
</dbReference>
<feature type="DNA-binding region" description="TEA" evidence="2">
    <location>
        <begin position="25"/>
        <end position="97"/>
    </location>
</feature>
<reference evidence="6" key="2">
    <citation type="submission" date="2015-01" db="EMBL/GenBank/DDBJ databases">
        <title>Evolutionary Origins and Diversification of the Mycorrhizal Mutualists.</title>
        <authorList>
            <consortium name="DOE Joint Genome Institute"/>
            <consortium name="Mycorrhizal Genomics Consortium"/>
            <person name="Kohler A."/>
            <person name="Kuo A."/>
            <person name="Nagy L.G."/>
            <person name="Floudas D."/>
            <person name="Copeland A."/>
            <person name="Barry K.W."/>
            <person name="Cichocki N."/>
            <person name="Veneault-Fourrey C."/>
            <person name="LaButti K."/>
            <person name="Lindquist E.A."/>
            <person name="Lipzen A."/>
            <person name="Lundell T."/>
            <person name="Morin E."/>
            <person name="Murat C."/>
            <person name="Riley R."/>
            <person name="Ohm R."/>
            <person name="Sun H."/>
            <person name="Tunlid A."/>
            <person name="Henrissat B."/>
            <person name="Grigoriev I.V."/>
            <person name="Hibbett D.S."/>
            <person name="Martin F."/>
        </authorList>
    </citation>
    <scope>NUCLEOTIDE SEQUENCE [LARGE SCALE GENOMIC DNA]</scope>
    <source>
        <strain evidence="6">Marx 270</strain>
    </source>
</reference>
<accession>A0A0C3KV26</accession>
<dbReference type="PROSITE" id="PS51088">
    <property type="entry name" value="TEA_2"/>
    <property type="match status" value="1"/>
</dbReference>
<dbReference type="Pfam" id="PF01285">
    <property type="entry name" value="TEA"/>
    <property type="match status" value="1"/>
</dbReference>
<evidence type="ECO:0000259" key="4">
    <source>
        <dbReference type="PROSITE" id="PS51088"/>
    </source>
</evidence>
<sequence length="493" mass="54153">MSATYEPDLPAKSLTPQRKHRKLLKDGSSEVWPEDIERVFVQGLREYWESPWATFSRGRSRWRNQFLVDYLQRHGVERSKKQVASHIQVLRNMWKGEPEYRLVAGGDELFLETNIKAEDQSDPQLLTSTSYDEHSPASDRSGCAARSIYSSSGSSVCSATELTMPHLSTRVPTADDNGCLRSFSPPEFSRAESRRLSPLATSWTPDILALPTVQSSRTDIYSVIGDTLGSAPQIAPGTLQQPSLVDPPLVHSQSSQLHVDPGTSTKLVRLSLWAEGMQSYTVPLHPSTQLSMSAVALCIRLHLPPIDSPCSPGLHGFQGSITCTTQPSSTFRCSTSVLVRNQCVSQEIGFCSVVTVEPTGHGLLETSTLLLPDSALSRSRWLDSTFPTCIVQKFFVNDEVVAVICYDLDRSQRENMPSAELSGFKKCSGRMEKTPLAAYHVDSQLPTYTRAPGQCIPRASLPPQTSLLNALSPVARVRSGGISPYCLTPSLLS</sequence>
<dbReference type="STRING" id="870435.A0A0C3KV26"/>
<name>A0A0C3KV26_PISTI</name>
<dbReference type="Gene3D" id="6.10.20.40">
    <property type="entry name" value="TEA/ATTS domain"/>
    <property type="match status" value="1"/>
</dbReference>
<evidence type="ECO:0000256" key="2">
    <source>
        <dbReference type="PROSITE-ProRule" id="PRU00505"/>
    </source>
</evidence>
<evidence type="ECO:0000313" key="5">
    <source>
        <dbReference type="EMBL" id="KIO13327.1"/>
    </source>
</evidence>
<dbReference type="InParanoid" id="A0A0C3KV26"/>
<proteinExistence type="inferred from homology"/>
<dbReference type="InterPro" id="IPR000818">
    <property type="entry name" value="TEA/ATTS_dom"/>
</dbReference>
<dbReference type="Proteomes" id="UP000054217">
    <property type="component" value="Unassembled WGS sequence"/>
</dbReference>
<organism evidence="5 6">
    <name type="scientific">Pisolithus tinctorius Marx 270</name>
    <dbReference type="NCBI Taxonomy" id="870435"/>
    <lineage>
        <taxon>Eukaryota</taxon>
        <taxon>Fungi</taxon>
        <taxon>Dikarya</taxon>
        <taxon>Basidiomycota</taxon>
        <taxon>Agaricomycotina</taxon>
        <taxon>Agaricomycetes</taxon>
        <taxon>Agaricomycetidae</taxon>
        <taxon>Boletales</taxon>
        <taxon>Sclerodermatineae</taxon>
        <taxon>Pisolithaceae</taxon>
        <taxon>Pisolithus</taxon>
    </lineage>
</organism>
<dbReference type="EMBL" id="KN831946">
    <property type="protein sequence ID" value="KIO13327.1"/>
    <property type="molecule type" value="Genomic_DNA"/>
</dbReference>
<dbReference type="GO" id="GO:0003700">
    <property type="term" value="F:DNA-binding transcription factor activity"/>
    <property type="evidence" value="ECO:0007669"/>
    <property type="project" value="InterPro"/>
</dbReference>
<dbReference type="OrthoDB" id="10006572at2759"/>
<evidence type="ECO:0000256" key="3">
    <source>
        <dbReference type="SAM" id="MobiDB-lite"/>
    </source>
</evidence>
<feature type="region of interest" description="Disordered" evidence="3">
    <location>
        <begin position="121"/>
        <end position="144"/>
    </location>
</feature>
<dbReference type="InterPro" id="IPR038096">
    <property type="entry name" value="TEA/ATTS_sf"/>
</dbReference>
<reference evidence="5 6" key="1">
    <citation type="submission" date="2014-04" db="EMBL/GenBank/DDBJ databases">
        <authorList>
            <consortium name="DOE Joint Genome Institute"/>
            <person name="Kuo A."/>
            <person name="Kohler A."/>
            <person name="Costa M.D."/>
            <person name="Nagy L.G."/>
            <person name="Floudas D."/>
            <person name="Copeland A."/>
            <person name="Barry K.W."/>
            <person name="Cichocki N."/>
            <person name="Veneault-Fourrey C."/>
            <person name="LaButti K."/>
            <person name="Lindquist E.A."/>
            <person name="Lipzen A."/>
            <person name="Lundell T."/>
            <person name="Morin E."/>
            <person name="Murat C."/>
            <person name="Sun H."/>
            <person name="Tunlid A."/>
            <person name="Henrissat B."/>
            <person name="Grigoriev I.V."/>
            <person name="Hibbett D.S."/>
            <person name="Martin F."/>
            <person name="Nordberg H.P."/>
            <person name="Cantor M.N."/>
            <person name="Hua S.X."/>
        </authorList>
    </citation>
    <scope>NUCLEOTIDE SEQUENCE [LARGE SCALE GENOMIC DNA]</scope>
    <source>
        <strain evidence="5 6">Marx 270</strain>
    </source>
</reference>
<feature type="domain" description="TEA" evidence="4">
    <location>
        <begin position="25"/>
        <end position="97"/>
    </location>
</feature>
<evidence type="ECO:0000313" key="6">
    <source>
        <dbReference type="Proteomes" id="UP000054217"/>
    </source>
</evidence>
<keyword evidence="6" id="KW-1185">Reference proteome</keyword>
<comment type="similarity">
    <text evidence="1">Belongs to the TEC1 family.</text>
</comment>
<protein>
    <recommendedName>
        <fullName evidence="4">TEA domain-containing protein</fullName>
    </recommendedName>
</protein>
<evidence type="ECO:0000256" key="1">
    <source>
        <dbReference type="ARBA" id="ARBA00008421"/>
    </source>
</evidence>
<gene>
    <name evidence="5" type="ORF">M404DRAFT_992887</name>
</gene>
<dbReference type="AlphaFoldDB" id="A0A0C3KV26"/>